<dbReference type="Pfam" id="PF00514">
    <property type="entry name" value="Arm"/>
    <property type="match status" value="1"/>
</dbReference>
<keyword evidence="5" id="KW-1185">Reference proteome</keyword>
<feature type="repeat" description="ARM" evidence="2">
    <location>
        <begin position="177"/>
        <end position="205"/>
    </location>
</feature>
<reference evidence="6" key="1">
    <citation type="submission" date="2025-08" db="UniProtKB">
        <authorList>
            <consortium name="RefSeq"/>
        </authorList>
    </citation>
    <scope>IDENTIFICATION</scope>
    <source>
        <tissue evidence="6">Liver</tissue>
    </source>
</reference>
<dbReference type="AlphaFoldDB" id="A0A2U3Z3P5"/>
<dbReference type="OrthoDB" id="7537227at2759"/>
<dbReference type="PANTHER" id="PTHR46618:SF1">
    <property type="entry name" value="ARMADILLO REPEAT-CONTAINING PROTEIN 3"/>
    <property type="match status" value="1"/>
</dbReference>
<evidence type="ECO:0000256" key="2">
    <source>
        <dbReference type="PROSITE-ProRule" id="PRU00259"/>
    </source>
</evidence>
<protein>
    <submittedName>
        <fullName evidence="6">Armadillo repeat-containing protein 3-like</fullName>
    </submittedName>
</protein>
<feature type="non-terminal residue" evidence="6">
    <location>
        <position position="1"/>
    </location>
</feature>
<evidence type="ECO:0000256" key="3">
    <source>
        <dbReference type="SAM" id="MobiDB-lite"/>
    </source>
</evidence>
<dbReference type="InterPro" id="IPR000225">
    <property type="entry name" value="Armadillo"/>
</dbReference>
<keyword evidence="1" id="KW-0677">Repeat</keyword>
<feature type="domain" description="EDR1/CTR1/ARMC3-like peptidase-like" evidence="4">
    <location>
        <begin position="263"/>
        <end position="389"/>
    </location>
</feature>
<evidence type="ECO:0000256" key="1">
    <source>
        <dbReference type="ARBA" id="ARBA00022737"/>
    </source>
</evidence>
<dbReference type="InterPro" id="IPR011989">
    <property type="entry name" value="ARM-like"/>
</dbReference>
<dbReference type="InterPro" id="IPR016024">
    <property type="entry name" value="ARM-type_fold"/>
</dbReference>
<proteinExistence type="predicted"/>
<gene>
    <name evidence="6" type="primary">LOC102747154</name>
</gene>
<dbReference type="PANTHER" id="PTHR46618">
    <property type="entry name" value="ARMADILLO REPEAT-CONTAINING PROTEIN 3"/>
    <property type="match status" value="1"/>
</dbReference>
<sequence>DFQCRATLQELNAVPPILDLLKSEYPIIQLLALKTLGVITNDKEARAMLRDNQGMDHLIKILETKELNDLHIEALSVIANCLEDMDTSVLFQQTGGLKKLLSFAENSTIPDIQKNAAKAITKAAYDPENRKLFHEQEVEKCLVALLGSENDGTKIAASQAISVMCENSGSKEFFNNQGIPQLIQLLRSESEEVREAAALALANLTTCNRANAKKDRGKKEEEKVKEEEEFAAAPKLAGEGSPDKEWYPPSDPGFCVYVYEVTKSIFPITNIKEQIEALAKYVAEKMGGKVSKEKLHDFSWELHISELKFQLKSNVIPIGLIKKGIFYHRALLFKALADKIGIGCSLVRGEYGRAWNEVKLMNESRKGLIEALPPPEVYIVDLMFHPGGLMKLRSKEADLYRYL</sequence>
<dbReference type="STRING" id="9713.A0A2U3Z3P5"/>
<dbReference type="Proteomes" id="UP000245341">
    <property type="component" value="Unplaced"/>
</dbReference>
<dbReference type="Gene3D" id="1.25.10.10">
    <property type="entry name" value="Leucine-rich Repeat Variant"/>
    <property type="match status" value="1"/>
</dbReference>
<evidence type="ECO:0000313" key="6">
    <source>
        <dbReference type="RefSeq" id="XP_006750625.1"/>
    </source>
</evidence>
<dbReference type="InterPro" id="IPR052441">
    <property type="entry name" value="Armadillo-Ser/Thr_Kinase"/>
</dbReference>
<dbReference type="SUPFAM" id="SSF48371">
    <property type="entry name" value="ARM repeat"/>
    <property type="match status" value="1"/>
</dbReference>
<dbReference type="KEGG" id="lww:102747154"/>
<name>A0A2U3Z3P5_LEPWE</name>
<feature type="region of interest" description="Disordered" evidence="3">
    <location>
        <begin position="212"/>
        <end position="231"/>
    </location>
</feature>
<dbReference type="RefSeq" id="XP_006750625.1">
    <property type="nucleotide sequence ID" value="XM_006750562.2"/>
</dbReference>
<dbReference type="GeneID" id="102747154"/>
<feature type="compositionally biased region" description="Basic and acidic residues" evidence="3">
    <location>
        <begin position="212"/>
        <end position="226"/>
    </location>
</feature>
<evidence type="ECO:0000259" key="4">
    <source>
        <dbReference type="Pfam" id="PF14381"/>
    </source>
</evidence>
<dbReference type="Pfam" id="PF14381">
    <property type="entry name" value="EDR1_CTR1_ARMC3_pept"/>
    <property type="match status" value="1"/>
</dbReference>
<dbReference type="SMART" id="SM00185">
    <property type="entry name" value="ARM"/>
    <property type="match status" value="5"/>
</dbReference>
<dbReference type="PROSITE" id="PS50176">
    <property type="entry name" value="ARM_REPEAT"/>
    <property type="match status" value="1"/>
</dbReference>
<evidence type="ECO:0000313" key="5">
    <source>
        <dbReference type="Proteomes" id="UP000245341"/>
    </source>
</evidence>
<organism evidence="5 6">
    <name type="scientific">Leptonychotes weddellii</name>
    <name type="common">Weddell seal</name>
    <name type="synonym">Otaria weddellii</name>
    <dbReference type="NCBI Taxonomy" id="9713"/>
    <lineage>
        <taxon>Eukaryota</taxon>
        <taxon>Metazoa</taxon>
        <taxon>Chordata</taxon>
        <taxon>Craniata</taxon>
        <taxon>Vertebrata</taxon>
        <taxon>Euteleostomi</taxon>
        <taxon>Mammalia</taxon>
        <taxon>Eutheria</taxon>
        <taxon>Laurasiatheria</taxon>
        <taxon>Carnivora</taxon>
        <taxon>Caniformia</taxon>
        <taxon>Pinnipedia</taxon>
        <taxon>Phocidae</taxon>
        <taxon>Monachinae</taxon>
        <taxon>Lobodontini</taxon>
        <taxon>Leptonychotes</taxon>
    </lineage>
</organism>
<dbReference type="InterPro" id="IPR055164">
    <property type="entry name" value="EDR1/CTR1/ARMC3-like_pept-like"/>
</dbReference>
<accession>A0A2U3Z3P5</accession>